<comment type="similarity">
    <text evidence="1">Belongs to the AHA1 family.</text>
</comment>
<organism evidence="4 5">
    <name type="scientific">Halorarum salinum</name>
    <dbReference type="NCBI Taxonomy" id="2743089"/>
    <lineage>
        <taxon>Archaea</taxon>
        <taxon>Methanobacteriati</taxon>
        <taxon>Methanobacteriota</taxon>
        <taxon>Stenosarchaea group</taxon>
        <taxon>Halobacteria</taxon>
        <taxon>Halobacteriales</taxon>
        <taxon>Haloferacaceae</taxon>
        <taxon>Halorarum</taxon>
    </lineage>
</organism>
<feature type="region of interest" description="Disordered" evidence="2">
    <location>
        <begin position="1"/>
        <end position="23"/>
    </location>
</feature>
<accession>A0A7D5L8A4</accession>
<feature type="domain" description="Activator of Hsp90 ATPase homologue 1/2-like C-terminal" evidence="3">
    <location>
        <begin position="26"/>
        <end position="157"/>
    </location>
</feature>
<dbReference type="InterPro" id="IPR023393">
    <property type="entry name" value="START-like_dom_sf"/>
</dbReference>
<protein>
    <submittedName>
        <fullName evidence="4">SRPBCC domain-containing protein</fullName>
    </submittedName>
</protein>
<sequence>MTDDATNAEAELEPSENQLTIRRKFDAPRERVFEAWTDPEQVDQWWGPDGFTTTTNEMEVRPGGVWRFVMTSSDGDEHPNRIEYDEVEEPERLAYTHGSPDDPEQFRVVVTFDDRSDSETDLAMEMCFSSAEELDEAVEFGADDGAKQTLGRLADHLAAGSSV</sequence>
<dbReference type="KEGG" id="halu:HUG12_00100"/>
<dbReference type="InterPro" id="IPR013538">
    <property type="entry name" value="ASHA1/2-like_C"/>
</dbReference>
<evidence type="ECO:0000259" key="3">
    <source>
        <dbReference type="Pfam" id="PF08327"/>
    </source>
</evidence>
<name>A0A7D5L8A4_9EURY</name>
<dbReference type="AlphaFoldDB" id="A0A7D5L8A4"/>
<proteinExistence type="inferred from homology"/>
<evidence type="ECO:0000256" key="2">
    <source>
        <dbReference type="SAM" id="MobiDB-lite"/>
    </source>
</evidence>
<dbReference type="Gene3D" id="3.30.530.20">
    <property type="match status" value="1"/>
</dbReference>
<dbReference type="Pfam" id="PF08327">
    <property type="entry name" value="AHSA1"/>
    <property type="match status" value="1"/>
</dbReference>
<dbReference type="OrthoDB" id="165863at2157"/>
<evidence type="ECO:0000313" key="4">
    <source>
        <dbReference type="EMBL" id="QLG60252.1"/>
    </source>
</evidence>
<dbReference type="SUPFAM" id="SSF55961">
    <property type="entry name" value="Bet v1-like"/>
    <property type="match status" value="1"/>
</dbReference>
<dbReference type="Proteomes" id="UP000509626">
    <property type="component" value="Chromosome"/>
</dbReference>
<dbReference type="PANTHER" id="PTHR36929">
    <property type="entry name" value="ATTACHMENT SUBUNIT, PUTATIVE-RELATED"/>
    <property type="match status" value="1"/>
</dbReference>
<dbReference type="GeneID" id="56035813"/>
<reference evidence="4 5" key="1">
    <citation type="submission" date="2020-06" db="EMBL/GenBank/DDBJ databases">
        <title>NJ-3-1, isolated from saline soil.</title>
        <authorList>
            <person name="Cui H.L."/>
            <person name="Shi X."/>
        </authorList>
    </citation>
    <scope>NUCLEOTIDE SEQUENCE [LARGE SCALE GENOMIC DNA]</scope>
    <source>
        <strain evidence="4 5">NJ-3-1</strain>
    </source>
</reference>
<dbReference type="PANTHER" id="PTHR36929:SF5">
    <property type="entry name" value="BLR6751 PROTEIN"/>
    <property type="match status" value="1"/>
</dbReference>
<dbReference type="CDD" id="cd08894">
    <property type="entry name" value="SRPBCC_CalC_Aha1-like_1"/>
    <property type="match status" value="1"/>
</dbReference>
<dbReference type="EMBL" id="CP058579">
    <property type="protein sequence ID" value="QLG60252.1"/>
    <property type="molecule type" value="Genomic_DNA"/>
</dbReference>
<evidence type="ECO:0000256" key="1">
    <source>
        <dbReference type="ARBA" id="ARBA00006817"/>
    </source>
</evidence>
<keyword evidence="5" id="KW-1185">Reference proteome</keyword>
<dbReference type="RefSeq" id="WP_179266838.1">
    <property type="nucleotide sequence ID" value="NZ_CP058579.1"/>
</dbReference>
<gene>
    <name evidence="4" type="ORF">HUG12_00100</name>
</gene>
<evidence type="ECO:0000313" key="5">
    <source>
        <dbReference type="Proteomes" id="UP000509626"/>
    </source>
</evidence>